<dbReference type="Proteomes" id="UP000238083">
    <property type="component" value="Unassembled WGS sequence"/>
</dbReference>
<dbReference type="AlphaFoldDB" id="A0A2T0QQ69"/>
<gene>
    <name evidence="2" type="ORF">CLV37_1328</name>
</gene>
<feature type="region of interest" description="Disordered" evidence="1">
    <location>
        <begin position="172"/>
        <end position="208"/>
    </location>
</feature>
<accession>A0A2T0QQ69</accession>
<evidence type="ECO:0000313" key="3">
    <source>
        <dbReference type="Proteomes" id="UP000238083"/>
    </source>
</evidence>
<dbReference type="EMBL" id="PVZF01000032">
    <property type="protein sequence ID" value="PRY06794.1"/>
    <property type="molecule type" value="Genomic_DNA"/>
</dbReference>
<proteinExistence type="predicted"/>
<feature type="compositionally biased region" description="Low complexity" evidence="1">
    <location>
        <begin position="172"/>
        <end position="188"/>
    </location>
</feature>
<protein>
    <submittedName>
        <fullName evidence="2">Uncharacterized protein</fullName>
    </submittedName>
</protein>
<keyword evidence="3" id="KW-1185">Reference proteome</keyword>
<sequence>MHRPQPPRRPTASPTGVSDLSASCHVLSAQHTAFVVGARLHARWPQTSFRVQVCDQTVTAGPPRGQQHRLEGLNIEWSDGPCRAEVDEAVGFFRGVEPDDAGGVDDHLRRRESLLATPTGHVVLVHYRVGYVLLRRRLSASYRRHLRPLAAGLRDHGRQLVLEQERLRASTAQAAAEEAAHSAAQDADQGLDHPSGPGARAPHRSPVRELEGAQLTAAEARLLDLPEATWTPWGIHHGTDADLMELLACHISPEAAKALGGVPVSLQVCLLLLL</sequence>
<comment type="caution">
    <text evidence="2">The sequence shown here is derived from an EMBL/GenBank/DDBJ whole genome shotgun (WGS) entry which is preliminary data.</text>
</comment>
<evidence type="ECO:0000313" key="2">
    <source>
        <dbReference type="EMBL" id="PRY06794.1"/>
    </source>
</evidence>
<name>A0A2T0QQ69_9ACTN</name>
<organism evidence="2 3">
    <name type="scientific">Kineococcus rhizosphaerae</name>
    <dbReference type="NCBI Taxonomy" id="559628"/>
    <lineage>
        <taxon>Bacteria</taxon>
        <taxon>Bacillati</taxon>
        <taxon>Actinomycetota</taxon>
        <taxon>Actinomycetes</taxon>
        <taxon>Kineosporiales</taxon>
        <taxon>Kineosporiaceae</taxon>
        <taxon>Kineococcus</taxon>
    </lineage>
</organism>
<evidence type="ECO:0000256" key="1">
    <source>
        <dbReference type="SAM" id="MobiDB-lite"/>
    </source>
</evidence>
<reference evidence="2 3" key="1">
    <citation type="submission" date="2018-03" db="EMBL/GenBank/DDBJ databases">
        <title>Genomic Encyclopedia of Archaeal and Bacterial Type Strains, Phase II (KMG-II): from individual species to whole genera.</title>
        <authorList>
            <person name="Goeker M."/>
        </authorList>
    </citation>
    <scope>NUCLEOTIDE SEQUENCE [LARGE SCALE GENOMIC DNA]</scope>
    <source>
        <strain evidence="2 3">DSM 19711</strain>
    </source>
</reference>